<dbReference type="Proteomes" id="UP000799302">
    <property type="component" value="Unassembled WGS sequence"/>
</dbReference>
<keyword evidence="2 5" id="KW-0812">Transmembrane</keyword>
<name>A0A6A6U7J6_9PEZI</name>
<evidence type="ECO:0000313" key="6">
    <source>
        <dbReference type="EMBL" id="KAF2667930.1"/>
    </source>
</evidence>
<dbReference type="AlphaFoldDB" id="A0A6A6U7J6"/>
<proteinExistence type="predicted"/>
<evidence type="ECO:0000256" key="3">
    <source>
        <dbReference type="ARBA" id="ARBA00022989"/>
    </source>
</evidence>
<dbReference type="PANTHER" id="PTHR35371">
    <property type="entry name" value="INNER MEMBRANE PROTEIN"/>
    <property type="match status" value="1"/>
</dbReference>
<keyword evidence="3 5" id="KW-1133">Transmembrane helix</keyword>
<dbReference type="InterPro" id="IPR023352">
    <property type="entry name" value="MAPEG-like_dom_sf"/>
</dbReference>
<accession>A0A6A6U7J6</accession>
<dbReference type="Pfam" id="PF01124">
    <property type="entry name" value="MAPEG"/>
    <property type="match status" value="1"/>
</dbReference>
<comment type="subcellular location">
    <subcellularLocation>
        <location evidence="1">Membrane</location>
    </subcellularLocation>
</comment>
<protein>
    <submittedName>
        <fullName evidence="6">Uncharacterized protein</fullName>
    </submittedName>
</protein>
<evidence type="ECO:0000313" key="7">
    <source>
        <dbReference type="Proteomes" id="UP000799302"/>
    </source>
</evidence>
<dbReference type="InterPro" id="IPR001129">
    <property type="entry name" value="Membr-assoc_MAPEG"/>
</dbReference>
<keyword evidence="4 5" id="KW-0472">Membrane</keyword>
<dbReference type="SUPFAM" id="SSF161084">
    <property type="entry name" value="MAPEG domain-like"/>
    <property type="match status" value="1"/>
</dbReference>
<dbReference type="GO" id="GO:0016020">
    <property type="term" value="C:membrane"/>
    <property type="evidence" value="ECO:0007669"/>
    <property type="project" value="UniProtKB-SubCell"/>
</dbReference>
<gene>
    <name evidence="6" type="ORF">BT63DRAFT_305375</name>
</gene>
<evidence type="ECO:0000256" key="4">
    <source>
        <dbReference type="ARBA" id="ARBA00023136"/>
    </source>
</evidence>
<evidence type="ECO:0000256" key="2">
    <source>
        <dbReference type="ARBA" id="ARBA00022692"/>
    </source>
</evidence>
<feature type="transmembrane region" description="Helical" evidence="5">
    <location>
        <begin position="16"/>
        <end position="38"/>
    </location>
</feature>
<evidence type="ECO:0000256" key="1">
    <source>
        <dbReference type="ARBA" id="ARBA00004370"/>
    </source>
</evidence>
<evidence type="ECO:0000256" key="5">
    <source>
        <dbReference type="SAM" id="Phobius"/>
    </source>
</evidence>
<reference evidence="6" key="1">
    <citation type="journal article" date="2020" name="Stud. Mycol.">
        <title>101 Dothideomycetes genomes: a test case for predicting lifestyles and emergence of pathogens.</title>
        <authorList>
            <person name="Haridas S."/>
            <person name="Albert R."/>
            <person name="Binder M."/>
            <person name="Bloem J."/>
            <person name="Labutti K."/>
            <person name="Salamov A."/>
            <person name="Andreopoulos B."/>
            <person name="Baker S."/>
            <person name="Barry K."/>
            <person name="Bills G."/>
            <person name="Bluhm B."/>
            <person name="Cannon C."/>
            <person name="Castanera R."/>
            <person name="Culley D."/>
            <person name="Daum C."/>
            <person name="Ezra D."/>
            <person name="Gonzalez J."/>
            <person name="Henrissat B."/>
            <person name="Kuo A."/>
            <person name="Liang C."/>
            <person name="Lipzen A."/>
            <person name="Lutzoni F."/>
            <person name="Magnuson J."/>
            <person name="Mondo S."/>
            <person name="Nolan M."/>
            <person name="Ohm R."/>
            <person name="Pangilinan J."/>
            <person name="Park H.-J."/>
            <person name="Ramirez L."/>
            <person name="Alfaro M."/>
            <person name="Sun H."/>
            <person name="Tritt A."/>
            <person name="Yoshinaga Y."/>
            <person name="Zwiers L.-H."/>
            <person name="Turgeon B."/>
            <person name="Goodwin S."/>
            <person name="Spatafora J."/>
            <person name="Crous P."/>
            <person name="Grigoriev I."/>
        </authorList>
    </citation>
    <scope>NUCLEOTIDE SEQUENCE</scope>
    <source>
        <strain evidence="6">CBS 115976</strain>
    </source>
</reference>
<feature type="transmembrane region" description="Helical" evidence="5">
    <location>
        <begin position="127"/>
        <end position="146"/>
    </location>
</feature>
<organism evidence="6 7">
    <name type="scientific">Microthyrium microscopicum</name>
    <dbReference type="NCBI Taxonomy" id="703497"/>
    <lineage>
        <taxon>Eukaryota</taxon>
        <taxon>Fungi</taxon>
        <taxon>Dikarya</taxon>
        <taxon>Ascomycota</taxon>
        <taxon>Pezizomycotina</taxon>
        <taxon>Dothideomycetes</taxon>
        <taxon>Dothideomycetes incertae sedis</taxon>
        <taxon>Microthyriales</taxon>
        <taxon>Microthyriaceae</taxon>
        <taxon>Microthyrium</taxon>
    </lineage>
</organism>
<dbReference type="PANTHER" id="PTHR35371:SF1">
    <property type="entry name" value="BLR7753 PROTEIN"/>
    <property type="match status" value="1"/>
</dbReference>
<sequence>MSFTLPENFHILSIPFYWGLAILPHGYAIHLATGGNALKWDNRNPRTTNHRANVKSRLSPENFALYERAEAASANAFENLPIFASAVIIGRMAGLSKTVLDDFAMKFLLARAGHSLSYLLINNSRLAAIRTVFYFYSIGLCIRVMVKAAKTLP</sequence>
<dbReference type="OrthoDB" id="2122304at2759"/>
<dbReference type="EMBL" id="MU004237">
    <property type="protein sequence ID" value="KAF2667930.1"/>
    <property type="molecule type" value="Genomic_DNA"/>
</dbReference>
<dbReference type="Gene3D" id="1.20.120.550">
    <property type="entry name" value="Membrane associated eicosanoid/glutathione metabolism-like domain"/>
    <property type="match status" value="1"/>
</dbReference>
<keyword evidence="7" id="KW-1185">Reference proteome</keyword>